<proteinExistence type="predicted"/>
<comment type="caution">
    <text evidence="1">The sequence shown here is derived from an EMBL/GenBank/DDBJ whole genome shotgun (WGS) entry which is preliminary data.</text>
</comment>
<reference evidence="1" key="1">
    <citation type="journal article" date="2014" name="Front. Microbiol.">
        <title>High frequency of phylogenetically diverse reductive dehalogenase-homologous genes in deep subseafloor sedimentary metagenomes.</title>
        <authorList>
            <person name="Kawai M."/>
            <person name="Futagami T."/>
            <person name="Toyoda A."/>
            <person name="Takaki Y."/>
            <person name="Nishi S."/>
            <person name="Hori S."/>
            <person name="Arai W."/>
            <person name="Tsubouchi T."/>
            <person name="Morono Y."/>
            <person name="Uchiyama I."/>
            <person name="Ito T."/>
            <person name="Fujiyama A."/>
            <person name="Inagaki F."/>
            <person name="Takami H."/>
        </authorList>
    </citation>
    <scope>NUCLEOTIDE SEQUENCE</scope>
    <source>
        <strain evidence="1">Expedition CK06-06</strain>
    </source>
</reference>
<name>X1GHR1_9ZZZZ</name>
<dbReference type="AlphaFoldDB" id="X1GHR1"/>
<gene>
    <name evidence="1" type="ORF">S03H2_26293</name>
</gene>
<protein>
    <submittedName>
        <fullName evidence="1">Uncharacterized protein</fullName>
    </submittedName>
</protein>
<organism evidence="1">
    <name type="scientific">marine sediment metagenome</name>
    <dbReference type="NCBI Taxonomy" id="412755"/>
    <lineage>
        <taxon>unclassified sequences</taxon>
        <taxon>metagenomes</taxon>
        <taxon>ecological metagenomes</taxon>
    </lineage>
</organism>
<sequence length="54" mass="6524">MKKPTKAMPYSDLIKEHRRLIRIMKFGSPYERSQLIQEQEAELKEYEKEGRIQA</sequence>
<accession>X1GHR1</accession>
<evidence type="ECO:0000313" key="1">
    <source>
        <dbReference type="EMBL" id="GAH41149.1"/>
    </source>
</evidence>
<dbReference type="EMBL" id="BARU01015185">
    <property type="protein sequence ID" value="GAH41149.1"/>
    <property type="molecule type" value="Genomic_DNA"/>
</dbReference>
<feature type="non-terminal residue" evidence="1">
    <location>
        <position position="54"/>
    </location>
</feature>